<dbReference type="AlphaFoldDB" id="A0A6A3NNB1"/>
<evidence type="ECO:0000313" key="4">
    <source>
        <dbReference type="Proteomes" id="UP000435112"/>
    </source>
</evidence>
<evidence type="ECO:0000313" key="3">
    <source>
        <dbReference type="Proteomes" id="UP000434957"/>
    </source>
</evidence>
<dbReference type="Proteomes" id="UP000435112">
    <property type="component" value="Unassembled WGS sequence"/>
</dbReference>
<dbReference type="Proteomes" id="UP000434957">
    <property type="component" value="Unassembled WGS sequence"/>
</dbReference>
<comment type="caution">
    <text evidence="1">The sequence shown here is derived from an EMBL/GenBank/DDBJ whole genome shotgun (WGS) entry which is preliminary data.</text>
</comment>
<sequence length="54" mass="5746">MAISFSLFMCPSFTCHSCSTLSSLPVPGKDIDLQGLCLTALHSSCLSFTVLCCK</sequence>
<dbReference type="EMBL" id="QXFU01000041">
    <property type="protein sequence ID" value="KAE9046830.1"/>
    <property type="molecule type" value="Genomic_DNA"/>
</dbReference>
<proteinExistence type="predicted"/>
<keyword evidence="3" id="KW-1185">Reference proteome</keyword>
<gene>
    <name evidence="1" type="ORF">PR002_g1434</name>
    <name evidence="2" type="ORF">PR003_g231</name>
</gene>
<dbReference type="OrthoDB" id="10273645at2759"/>
<accession>A0A6A3NNB1</accession>
<protein>
    <submittedName>
        <fullName evidence="1">Uncharacterized protein</fullName>
    </submittedName>
</protein>
<dbReference type="EMBL" id="QXFT01000005">
    <property type="protein sequence ID" value="KAE9360413.1"/>
    <property type="molecule type" value="Genomic_DNA"/>
</dbReference>
<organism evidence="1 4">
    <name type="scientific">Phytophthora rubi</name>
    <dbReference type="NCBI Taxonomy" id="129364"/>
    <lineage>
        <taxon>Eukaryota</taxon>
        <taxon>Sar</taxon>
        <taxon>Stramenopiles</taxon>
        <taxon>Oomycota</taxon>
        <taxon>Peronosporomycetes</taxon>
        <taxon>Peronosporales</taxon>
        <taxon>Peronosporaceae</taxon>
        <taxon>Phytophthora</taxon>
    </lineage>
</organism>
<evidence type="ECO:0000313" key="2">
    <source>
        <dbReference type="EMBL" id="KAE9360413.1"/>
    </source>
</evidence>
<reference evidence="1 4" key="1">
    <citation type="submission" date="2018-09" db="EMBL/GenBank/DDBJ databases">
        <title>Genomic investigation of the strawberry pathogen Phytophthora fragariae indicates pathogenicity is determined by transcriptional variation in three key races.</title>
        <authorList>
            <person name="Adams T.M."/>
            <person name="Armitage A.D."/>
            <person name="Sobczyk M.K."/>
            <person name="Bates H.J."/>
            <person name="Dunwell J.M."/>
            <person name="Nellist C.F."/>
            <person name="Harrison R.J."/>
        </authorList>
    </citation>
    <scope>NUCLEOTIDE SEQUENCE [LARGE SCALE GENOMIC DNA]</scope>
    <source>
        <strain evidence="1 4">SCRP324</strain>
        <strain evidence="2 3">SCRP333</strain>
    </source>
</reference>
<name>A0A6A3NNB1_9STRA</name>
<evidence type="ECO:0000313" key="1">
    <source>
        <dbReference type="EMBL" id="KAE9046830.1"/>
    </source>
</evidence>